<dbReference type="GO" id="GO:0016787">
    <property type="term" value="F:hydrolase activity"/>
    <property type="evidence" value="ECO:0007669"/>
    <property type="project" value="UniProtKB-KW"/>
</dbReference>
<name>I4CBJ3_DESTA</name>
<dbReference type="eggNOG" id="COG2159">
    <property type="taxonomic scope" value="Bacteria"/>
</dbReference>
<dbReference type="AlphaFoldDB" id="I4CBJ3"/>
<dbReference type="Gene3D" id="3.20.20.140">
    <property type="entry name" value="Metal-dependent hydrolases"/>
    <property type="match status" value="1"/>
</dbReference>
<sequence>MFIDAHLHVDLHGMSIDKLIAYLDRNRIDQCWLLTWEEKNPAHPCYHHLTIEKVFEAYQKYPSRVVPMYAPDPKTESWETTMKFWFLRGIRGIGELKATSGWSSSEMTKLLDFADKLKLPVIFHMEEASSAFMPTTDFTTDKIGCKFLNRIKSFDLGRTSLDYLRRNYPPAGSFLDSRQRFHPGYFSDFSGLEERLREYPQVTFIGHGPLFWKGISQDPGPDLYPKGPIESGGIILRLFREYPNLHADISGMSGYNALRRDARFSQEFLEEFSSRILFGTDNVSLGQKELLRTLKVSSTGLNRICADNALRIMKIAGTAQFRSFTPAANNATN</sequence>
<dbReference type="PROSITE" id="PS01137">
    <property type="entry name" value="TATD_1"/>
    <property type="match status" value="1"/>
</dbReference>
<dbReference type="KEGG" id="dti:Desti_4300"/>
<dbReference type="RefSeq" id="WP_014812054.1">
    <property type="nucleotide sequence ID" value="NC_018025.1"/>
</dbReference>
<dbReference type="STRING" id="706587.Desti_4300"/>
<accession>I4CBJ3</accession>
<dbReference type="InterPro" id="IPR018228">
    <property type="entry name" value="DNase_TatD-rel_CS"/>
</dbReference>
<evidence type="ECO:0000313" key="2">
    <source>
        <dbReference type="Proteomes" id="UP000006055"/>
    </source>
</evidence>
<dbReference type="InterPro" id="IPR032466">
    <property type="entry name" value="Metal_Hydrolase"/>
</dbReference>
<keyword evidence="2" id="KW-1185">Reference proteome</keyword>
<gene>
    <name evidence="1" type="ordered locus">Desti_4300</name>
</gene>
<dbReference type="HOGENOM" id="CLU_062768_0_0_7"/>
<dbReference type="SUPFAM" id="SSF51556">
    <property type="entry name" value="Metallo-dependent hydrolases"/>
    <property type="match status" value="1"/>
</dbReference>
<organism evidence="1 2">
    <name type="scientific">Desulfomonile tiedjei (strain ATCC 49306 / DSM 6799 / DCB-1)</name>
    <dbReference type="NCBI Taxonomy" id="706587"/>
    <lineage>
        <taxon>Bacteria</taxon>
        <taxon>Pseudomonadati</taxon>
        <taxon>Thermodesulfobacteriota</taxon>
        <taxon>Desulfomonilia</taxon>
        <taxon>Desulfomonilales</taxon>
        <taxon>Desulfomonilaceae</taxon>
        <taxon>Desulfomonile</taxon>
    </lineage>
</organism>
<dbReference type="EMBL" id="CP003360">
    <property type="protein sequence ID" value="AFM26934.1"/>
    <property type="molecule type" value="Genomic_DNA"/>
</dbReference>
<proteinExistence type="predicted"/>
<keyword evidence="1" id="KW-0378">Hydrolase</keyword>
<protein>
    <submittedName>
        <fullName evidence="1">Putative TIM-barrel fold metal-dependent hydrolase</fullName>
    </submittedName>
</protein>
<dbReference type="OrthoDB" id="5450317at2"/>
<reference evidence="2" key="1">
    <citation type="submission" date="2012-06" db="EMBL/GenBank/DDBJ databases">
        <title>Complete sequence of chromosome of Desulfomonile tiedjei DSM 6799.</title>
        <authorList>
            <person name="Lucas S."/>
            <person name="Copeland A."/>
            <person name="Lapidus A."/>
            <person name="Glavina del Rio T."/>
            <person name="Dalin E."/>
            <person name="Tice H."/>
            <person name="Bruce D."/>
            <person name="Goodwin L."/>
            <person name="Pitluck S."/>
            <person name="Peters L."/>
            <person name="Ovchinnikova G."/>
            <person name="Zeytun A."/>
            <person name="Lu M."/>
            <person name="Kyrpides N."/>
            <person name="Mavromatis K."/>
            <person name="Ivanova N."/>
            <person name="Brettin T."/>
            <person name="Detter J.C."/>
            <person name="Han C."/>
            <person name="Larimer F."/>
            <person name="Land M."/>
            <person name="Hauser L."/>
            <person name="Markowitz V."/>
            <person name="Cheng J.-F."/>
            <person name="Hugenholtz P."/>
            <person name="Woyke T."/>
            <person name="Wu D."/>
            <person name="Spring S."/>
            <person name="Schroeder M."/>
            <person name="Brambilla E."/>
            <person name="Klenk H.-P."/>
            <person name="Eisen J.A."/>
        </authorList>
    </citation>
    <scope>NUCLEOTIDE SEQUENCE [LARGE SCALE GENOMIC DNA]</scope>
    <source>
        <strain evidence="2">ATCC 49306 / DSM 6799 / DCB-1</strain>
    </source>
</reference>
<evidence type="ECO:0000313" key="1">
    <source>
        <dbReference type="EMBL" id="AFM26934.1"/>
    </source>
</evidence>
<dbReference type="Proteomes" id="UP000006055">
    <property type="component" value="Chromosome"/>
</dbReference>